<dbReference type="RefSeq" id="WP_067656593.1">
    <property type="nucleotide sequence ID" value="NZ_FQXG01000004.1"/>
</dbReference>
<dbReference type="EMBL" id="FQXG01000004">
    <property type="protein sequence ID" value="SHH74394.1"/>
    <property type="molecule type" value="Genomic_DNA"/>
</dbReference>
<sequence length="216" mass="23834">MDRDTRANLQAAAQVLHYALYHPPTELFLQHLTSVHADQSWPPYCPAESPAAAIQQEALEQLGRALNLVSEDPSQLALLQRDYQALFIGPGALKAIPWGSPYLHEKRQLCGPSTLALSQWLTAQGIELNLAQNEPVDHIGLLLSVVALLIHDPSRDDDLRALLAQHLLPWSTPMLAGMAQQADTEFYRAIAGLTQALLLHLQHDLAVTPVAQRLYL</sequence>
<evidence type="ECO:0000313" key="3">
    <source>
        <dbReference type="Proteomes" id="UP000184268"/>
    </source>
</evidence>
<protein>
    <submittedName>
        <fullName evidence="2">Chaperone TorD involved in molybdoenzyme TorA maturation</fullName>
    </submittedName>
</protein>
<reference evidence="2 3" key="1">
    <citation type="submission" date="2016-11" db="EMBL/GenBank/DDBJ databases">
        <authorList>
            <person name="Jaros S."/>
            <person name="Januszkiewicz K."/>
            <person name="Wedrychowicz H."/>
        </authorList>
    </citation>
    <scope>NUCLEOTIDE SEQUENCE [LARGE SCALE GENOMIC DNA]</scope>
    <source>
        <strain evidence="2 3">DSM 16917</strain>
    </source>
</reference>
<gene>
    <name evidence="2" type="ORF">SAMN02745129_2770</name>
</gene>
<accession>A0A1M5VH29</accession>
<proteinExistence type="predicted"/>
<dbReference type="Pfam" id="PF02613">
    <property type="entry name" value="Nitrate_red_del"/>
    <property type="match status" value="1"/>
</dbReference>
<dbReference type="Gene3D" id="1.10.3480.10">
    <property type="entry name" value="TorD-like"/>
    <property type="match status" value="1"/>
</dbReference>
<keyword evidence="3" id="KW-1185">Reference proteome</keyword>
<evidence type="ECO:0000256" key="1">
    <source>
        <dbReference type="ARBA" id="ARBA00023186"/>
    </source>
</evidence>
<dbReference type="AlphaFoldDB" id="A0A1M5VH29"/>
<evidence type="ECO:0000313" key="2">
    <source>
        <dbReference type="EMBL" id="SHH74394.1"/>
    </source>
</evidence>
<dbReference type="PANTHER" id="PTHR34227">
    <property type="entry name" value="CHAPERONE PROTEIN YCDY"/>
    <property type="match status" value="1"/>
</dbReference>
<dbReference type="InterPro" id="IPR026269">
    <property type="entry name" value="DmsD-type"/>
</dbReference>
<dbReference type="InterPro" id="IPR050289">
    <property type="entry name" value="TorD/DmsD_chaperones"/>
</dbReference>
<dbReference type="Proteomes" id="UP000184268">
    <property type="component" value="Unassembled WGS sequence"/>
</dbReference>
<name>A0A1M5VH29_9GAMM</name>
<dbReference type="InterPro" id="IPR036411">
    <property type="entry name" value="TorD-like_sf"/>
</dbReference>
<keyword evidence="1" id="KW-0143">Chaperone</keyword>
<organism evidence="2 3">
    <name type="scientific">Ferrimonas marina</name>
    <dbReference type="NCBI Taxonomy" id="299255"/>
    <lineage>
        <taxon>Bacteria</taxon>
        <taxon>Pseudomonadati</taxon>
        <taxon>Pseudomonadota</taxon>
        <taxon>Gammaproteobacteria</taxon>
        <taxon>Alteromonadales</taxon>
        <taxon>Ferrimonadaceae</taxon>
        <taxon>Ferrimonas</taxon>
    </lineage>
</organism>
<dbReference type="SUPFAM" id="SSF89155">
    <property type="entry name" value="TorD-like"/>
    <property type="match status" value="1"/>
</dbReference>
<dbReference type="InterPro" id="IPR020945">
    <property type="entry name" value="DMSO/NO3_reduct_chaperone"/>
</dbReference>
<dbReference type="PANTHER" id="PTHR34227:SF13">
    <property type="entry name" value="TAT PROOFREADING CHAPERONE DMSD-RELATED"/>
    <property type="match status" value="1"/>
</dbReference>
<dbReference type="OrthoDB" id="3174863at2"/>
<dbReference type="PIRSF" id="PIRSF004690">
    <property type="entry name" value="DmsD"/>
    <property type="match status" value="1"/>
</dbReference>
<dbReference type="STRING" id="299255.SAMN02745129_2770"/>